<dbReference type="Proteomes" id="UP000784294">
    <property type="component" value="Unassembled WGS sequence"/>
</dbReference>
<comment type="catalytic activity">
    <reaction evidence="7 9">
        <text>4 Fe(2+) + O2 + 4 H(+) = 4 Fe(3+) + 2 H2O</text>
        <dbReference type="Rhea" id="RHEA:11148"/>
        <dbReference type="ChEBI" id="CHEBI:15377"/>
        <dbReference type="ChEBI" id="CHEBI:15378"/>
        <dbReference type="ChEBI" id="CHEBI:15379"/>
        <dbReference type="ChEBI" id="CHEBI:29033"/>
        <dbReference type="ChEBI" id="CHEBI:29034"/>
        <dbReference type="EC" id="1.16.3.1"/>
    </reaction>
</comment>
<dbReference type="GO" id="GO:0008198">
    <property type="term" value="F:ferrous iron binding"/>
    <property type="evidence" value="ECO:0007669"/>
    <property type="project" value="TreeGrafter"/>
</dbReference>
<evidence type="ECO:0000256" key="8">
    <source>
        <dbReference type="PIRSR" id="PIRSR601519-1"/>
    </source>
</evidence>
<keyword evidence="2 9" id="KW-0409">Iron storage</keyword>
<dbReference type="OrthoDB" id="186462at2759"/>
<protein>
    <recommendedName>
        <fullName evidence="9">Ferritin</fullName>
        <ecNumber evidence="9">1.16.3.1</ecNumber>
    </recommendedName>
</protein>
<keyword evidence="13" id="KW-1185">Reference proteome</keyword>
<dbReference type="EC" id="1.16.3.1" evidence="9"/>
<dbReference type="GO" id="GO:0006826">
    <property type="term" value="P:iron ion transport"/>
    <property type="evidence" value="ECO:0007669"/>
    <property type="project" value="InterPro"/>
</dbReference>
<dbReference type="GO" id="GO:0006879">
    <property type="term" value="P:intracellular iron ion homeostasis"/>
    <property type="evidence" value="ECO:0007669"/>
    <property type="project" value="UniProtKB-KW"/>
</dbReference>
<keyword evidence="3 8" id="KW-0479">Metal-binding</keyword>
<sequence>MVYLFYLETLWALFHCSFAYTLLHPPKLHTIEMLSIIRQNFHEQCEAGLNKQINMELFAHYTYLSMAYYFNRDDVALKGFHKFFLKASTEEREHAMKLMEYQNLRGGHIVLADIQKPARH</sequence>
<dbReference type="Gene3D" id="1.20.1260.10">
    <property type="match status" value="1"/>
</dbReference>
<dbReference type="InterPro" id="IPR001519">
    <property type="entry name" value="Ferritin"/>
</dbReference>
<dbReference type="Pfam" id="PF00210">
    <property type="entry name" value="Ferritin"/>
    <property type="match status" value="1"/>
</dbReference>
<keyword evidence="10" id="KW-0732">Signal</keyword>
<dbReference type="InterPro" id="IPR009040">
    <property type="entry name" value="Ferritin-like_diiron"/>
</dbReference>
<keyword evidence="5 8" id="KW-0408">Iron</keyword>
<feature type="binding site" evidence="8">
    <location>
        <position position="91"/>
    </location>
    <ligand>
        <name>Fe cation</name>
        <dbReference type="ChEBI" id="CHEBI:24875"/>
        <label>1</label>
    </ligand>
</feature>
<comment type="function">
    <text evidence="9">Stores iron in a soluble, non-toxic, readily available form. Important for iron homeostasis. Iron is taken up in the ferrous form and deposited as ferric hydroxides after oxidation.</text>
</comment>
<gene>
    <name evidence="12" type="ORF">PXEA_LOCUS24352</name>
</gene>
<feature type="domain" description="Ferritin-like diiron" evidence="11">
    <location>
        <begin position="39"/>
        <end position="120"/>
    </location>
</feature>
<dbReference type="CDD" id="cd01056">
    <property type="entry name" value="Euk_Ferritin"/>
    <property type="match status" value="1"/>
</dbReference>
<evidence type="ECO:0000256" key="4">
    <source>
        <dbReference type="ARBA" id="ARBA00023002"/>
    </source>
</evidence>
<dbReference type="EMBL" id="CAAALY010116833">
    <property type="protein sequence ID" value="VEL30912.1"/>
    <property type="molecule type" value="Genomic_DNA"/>
</dbReference>
<comment type="function">
    <text evidence="6">Stores iron in a soluble, non-toxic, readily available form. Important for iron homeostasis. Has ferroxidase activity. Iron is taken up in the ferrous form and deposited as ferric hydroxides after oxidation.</text>
</comment>
<dbReference type="PANTHER" id="PTHR11431">
    <property type="entry name" value="FERRITIN"/>
    <property type="match status" value="1"/>
</dbReference>
<feature type="chain" id="PRO_5019484728" description="Ferritin" evidence="10">
    <location>
        <begin position="20"/>
        <end position="120"/>
    </location>
</feature>
<organism evidence="12 13">
    <name type="scientific">Protopolystoma xenopodis</name>
    <dbReference type="NCBI Taxonomy" id="117903"/>
    <lineage>
        <taxon>Eukaryota</taxon>
        <taxon>Metazoa</taxon>
        <taxon>Spiralia</taxon>
        <taxon>Lophotrochozoa</taxon>
        <taxon>Platyhelminthes</taxon>
        <taxon>Monogenea</taxon>
        <taxon>Polyopisthocotylea</taxon>
        <taxon>Polystomatidea</taxon>
        <taxon>Polystomatidae</taxon>
        <taxon>Protopolystoma</taxon>
    </lineage>
</organism>
<dbReference type="SUPFAM" id="SSF47240">
    <property type="entry name" value="Ferritin-like"/>
    <property type="match status" value="1"/>
</dbReference>
<dbReference type="InterPro" id="IPR008331">
    <property type="entry name" value="Ferritin_DPS_dom"/>
</dbReference>
<accession>A0A448X8L1</accession>
<evidence type="ECO:0000256" key="7">
    <source>
        <dbReference type="ARBA" id="ARBA00047990"/>
    </source>
</evidence>
<evidence type="ECO:0000256" key="5">
    <source>
        <dbReference type="ARBA" id="ARBA00023004"/>
    </source>
</evidence>
<comment type="caution">
    <text evidence="12">The sequence shown here is derived from an EMBL/GenBank/DDBJ whole genome shotgun (WGS) entry which is preliminary data.</text>
</comment>
<dbReference type="InterPro" id="IPR009078">
    <property type="entry name" value="Ferritin-like_SF"/>
</dbReference>
<feature type="binding site" evidence="8">
    <location>
        <position position="94"/>
    </location>
    <ligand>
        <name>Fe cation</name>
        <dbReference type="ChEBI" id="CHEBI:24875"/>
        <label>1</label>
    </ligand>
</feature>
<evidence type="ECO:0000256" key="6">
    <source>
        <dbReference type="ARBA" id="ARBA00025111"/>
    </source>
</evidence>
<evidence type="ECO:0000256" key="2">
    <source>
        <dbReference type="ARBA" id="ARBA00022434"/>
    </source>
</evidence>
<comment type="similarity">
    <text evidence="1 9">Belongs to the ferritin family.</text>
</comment>
<dbReference type="AlphaFoldDB" id="A0A448X8L1"/>
<evidence type="ECO:0000313" key="13">
    <source>
        <dbReference type="Proteomes" id="UP000784294"/>
    </source>
</evidence>
<feature type="signal peptide" evidence="10">
    <location>
        <begin position="1"/>
        <end position="19"/>
    </location>
</feature>
<feature type="binding site" evidence="8">
    <location>
        <position position="56"/>
    </location>
    <ligand>
        <name>Fe cation</name>
        <dbReference type="ChEBI" id="CHEBI:24875"/>
        <label>1</label>
    </ligand>
</feature>
<reference evidence="12" key="1">
    <citation type="submission" date="2018-11" db="EMBL/GenBank/DDBJ databases">
        <authorList>
            <consortium name="Pathogen Informatics"/>
        </authorList>
    </citation>
    <scope>NUCLEOTIDE SEQUENCE</scope>
</reference>
<name>A0A448X8L1_9PLAT</name>
<dbReference type="PROSITE" id="PS50905">
    <property type="entry name" value="FERRITIN_LIKE"/>
    <property type="match status" value="1"/>
</dbReference>
<evidence type="ECO:0000313" key="12">
    <source>
        <dbReference type="EMBL" id="VEL30912.1"/>
    </source>
</evidence>
<evidence type="ECO:0000259" key="11">
    <source>
        <dbReference type="PROSITE" id="PS50905"/>
    </source>
</evidence>
<dbReference type="GO" id="GO:0005737">
    <property type="term" value="C:cytoplasm"/>
    <property type="evidence" value="ECO:0007669"/>
    <property type="project" value="TreeGrafter"/>
</dbReference>
<evidence type="ECO:0000256" key="1">
    <source>
        <dbReference type="ARBA" id="ARBA00007513"/>
    </source>
</evidence>
<evidence type="ECO:0000256" key="9">
    <source>
        <dbReference type="RuleBase" id="RU361145"/>
    </source>
</evidence>
<proteinExistence type="inferred from homology"/>
<feature type="non-terminal residue" evidence="12">
    <location>
        <position position="120"/>
    </location>
</feature>
<keyword evidence="4 9" id="KW-0560">Oxidoreductase</keyword>
<evidence type="ECO:0000256" key="10">
    <source>
        <dbReference type="SAM" id="SignalP"/>
    </source>
</evidence>
<dbReference type="GO" id="GO:0004322">
    <property type="term" value="F:ferroxidase activity"/>
    <property type="evidence" value="ECO:0007669"/>
    <property type="project" value="UniProtKB-EC"/>
</dbReference>
<dbReference type="PANTHER" id="PTHR11431:SF75">
    <property type="entry name" value="FERRITIN"/>
    <property type="match status" value="1"/>
</dbReference>
<evidence type="ECO:0000256" key="3">
    <source>
        <dbReference type="ARBA" id="ARBA00022723"/>
    </source>
</evidence>
<dbReference type="GO" id="GO:0008199">
    <property type="term" value="F:ferric iron binding"/>
    <property type="evidence" value="ECO:0007669"/>
    <property type="project" value="InterPro"/>
</dbReference>
<dbReference type="InterPro" id="IPR012347">
    <property type="entry name" value="Ferritin-like"/>
</dbReference>